<organism evidence="8 9">
    <name type="scientific">Adineta ricciae</name>
    <name type="common">Rotifer</name>
    <dbReference type="NCBI Taxonomy" id="249248"/>
    <lineage>
        <taxon>Eukaryota</taxon>
        <taxon>Metazoa</taxon>
        <taxon>Spiralia</taxon>
        <taxon>Gnathifera</taxon>
        <taxon>Rotifera</taxon>
        <taxon>Eurotatoria</taxon>
        <taxon>Bdelloidea</taxon>
        <taxon>Adinetida</taxon>
        <taxon>Adinetidae</taxon>
        <taxon>Adineta</taxon>
    </lineage>
</organism>
<dbReference type="InterPro" id="IPR007305">
    <property type="entry name" value="Vesicle_transpt_Got1/SFT2"/>
</dbReference>
<evidence type="ECO:0008006" key="10">
    <source>
        <dbReference type="Google" id="ProtNLM"/>
    </source>
</evidence>
<dbReference type="GO" id="GO:0006888">
    <property type="term" value="P:endoplasmic reticulum to Golgi vesicle-mediated transport"/>
    <property type="evidence" value="ECO:0007669"/>
    <property type="project" value="InterPro"/>
</dbReference>
<dbReference type="GO" id="GO:0005783">
    <property type="term" value="C:endoplasmic reticulum"/>
    <property type="evidence" value="ECO:0007669"/>
    <property type="project" value="TreeGrafter"/>
</dbReference>
<dbReference type="Proteomes" id="UP000663852">
    <property type="component" value="Unassembled WGS sequence"/>
</dbReference>
<dbReference type="AlphaFoldDB" id="A0A814TJW9"/>
<dbReference type="OrthoDB" id="204784at2759"/>
<dbReference type="Pfam" id="PF04178">
    <property type="entry name" value="Got1"/>
    <property type="match status" value="1"/>
</dbReference>
<feature type="transmembrane region" description="Helical" evidence="7">
    <location>
        <begin position="69"/>
        <end position="87"/>
    </location>
</feature>
<dbReference type="GO" id="GO:0000139">
    <property type="term" value="C:Golgi membrane"/>
    <property type="evidence" value="ECO:0007669"/>
    <property type="project" value="UniProtKB-SubCell"/>
</dbReference>
<reference evidence="8" key="1">
    <citation type="submission" date="2021-02" db="EMBL/GenBank/DDBJ databases">
        <authorList>
            <person name="Nowell W R."/>
        </authorList>
    </citation>
    <scope>NUCLEOTIDE SEQUENCE</scope>
</reference>
<evidence type="ECO:0000313" key="9">
    <source>
        <dbReference type="Proteomes" id="UP000663852"/>
    </source>
</evidence>
<feature type="transmembrane region" description="Helical" evidence="7">
    <location>
        <begin position="12"/>
        <end position="31"/>
    </location>
</feature>
<evidence type="ECO:0000256" key="1">
    <source>
        <dbReference type="ARBA" id="ARBA00004653"/>
    </source>
</evidence>
<protein>
    <recommendedName>
        <fullName evidence="10">Vesicle transport protein GOT1B</fullName>
    </recommendedName>
</protein>
<keyword evidence="4" id="KW-0333">Golgi apparatus</keyword>
<evidence type="ECO:0000256" key="4">
    <source>
        <dbReference type="ARBA" id="ARBA00023034"/>
    </source>
</evidence>
<keyword evidence="5 7" id="KW-0472">Membrane</keyword>
<dbReference type="InterPro" id="IPR045176">
    <property type="entry name" value="Got1"/>
</dbReference>
<name>A0A814TJW9_ADIRI</name>
<evidence type="ECO:0000256" key="6">
    <source>
        <dbReference type="ARBA" id="ARBA00025799"/>
    </source>
</evidence>
<evidence type="ECO:0000313" key="8">
    <source>
        <dbReference type="EMBL" id="CAF1161101.1"/>
    </source>
</evidence>
<sequence length="139" mass="15489">MPIQLSDLQKIGLGLTIFGVGIIFLGIVFLFDKGLLAIGNILFLAGLSLIIGFERTFRFFFQRYKLKSTALFFGGILLVLIGWPVIGMLIECYGFFLLFGGFIPIVINFLRRLPIIGSILLLPGIRQITDKLSDSRSMV</sequence>
<keyword evidence="3 7" id="KW-1133">Transmembrane helix</keyword>
<feature type="transmembrane region" description="Helical" evidence="7">
    <location>
        <begin position="93"/>
        <end position="110"/>
    </location>
</feature>
<comment type="subcellular location">
    <subcellularLocation>
        <location evidence="1">Golgi apparatus membrane</location>
        <topology evidence="1">Multi-pass membrane protein</topology>
    </subcellularLocation>
</comment>
<evidence type="ECO:0000256" key="2">
    <source>
        <dbReference type="ARBA" id="ARBA00022692"/>
    </source>
</evidence>
<comment type="similarity">
    <text evidence="6">Belongs to the GOT1 family.</text>
</comment>
<evidence type="ECO:0000256" key="7">
    <source>
        <dbReference type="SAM" id="Phobius"/>
    </source>
</evidence>
<dbReference type="PANTHER" id="PTHR21493">
    <property type="entry name" value="CGI-141-RELATED/LIPASE CONTAINING PROTEIN"/>
    <property type="match status" value="1"/>
</dbReference>
<comment type="caution">
    <text evidence="8">The sequence shown here is derived from an EMBL/GenBank/DDBJ whole genome shotgun (WGS) entry which is preliminary data.</text>
</comment>
<dbReference type="GO" id="GO:0005829">
    <property type="term" value="C:cytosol"/>
    <property type="evidence" value="ECO:0007669"/>
    <property type="project" value="GOC"/>
</dbReference>
<evidence type="ECO:0000256" key="3">
    <source>
        <dbReference type="ARBA" id="ARBA00022989"/>
    </source>
</evidence>
<keyword evidence="2 7" id="KW-0812">Transmembrane</keyword>
<dbReference type="GO" id="GO:0042147">
    <property type="term" value="P:retrograde transport, endosome to Golgi"/>
    <property type="evidence" value="ECO:0007669"/>
    <property type="project" value="InterPro"/>
</dbReference>
<dbReference type="EMBL" id="CAJNOJ010000125">
    <property type="protein sequence ID" value="CAF1161101.1"/>
    <property type="molecule type" value="Genomic_DNA"/>
</dbReference>
<evidence type="ECO:0000256" key="5">
    <source>
        <dbReference type="ARBA" id="ARBA00023136"/>
    </source>
</evidence>
<accession>A0A814TJW9</accession>
<dbReference type="PANTHER" id="PTHR21493:SF9">
    <property type="entry name" value="GOLGI TRANSPORT PROTEIN 1-RELATED"/>
    <property type="match status" value="1"/>
</dbReference>
<feature type="transmembrane region" description="Helical" evidence="7">
    <location>
        <begin position="37"/>
        <end position="57"/>
    </location>
</feature>
<gene>
    <name evidence="8" type="ORF">EDS130_LOCUS23145</name>
</gene>
<proteinExistence type="inferred from homology"/>